<comment type="similarity">
    <text evidence="6">Belongs to the DEAD box helicase family.</text>
</comment>
<dbReference type="PROSITE" id="PS51192">
    <property type="entry name" value="HELICASE_ATP_BIND_1"/>
    <property type="match status" value="1"/>
</dbReference>
<keyword evidence="2 6" id="KW-0378">Hydrolase</keyword>
<organism evidence="10 11">
    <name type="scientific">Blattamonas nauphoetae</name>
    <dbReference type="NCBI Taxonomy" id="2049346"/>
    <lineage>
        <taxon>Eukaryota</taxon>
        <taxon>Metamonada</taxon>
        <taxon>Preaxostyla</taxon>
        <taxon>Oxymonadida</taxon>
        <taxon>Blattamonas</taxon>
    </lineage>
</organism>
<evidence type="ECO:0000256" key="1">
    <source>
        <dbReference type="ARBA" id="ARBA00022741"/>
    </source>
</evidence>
<evidence type="ECO:0000259" key="8">
    <source>
        <dbReference type="PROSITE" id="PS51192"/>
    </source>
</evidence>
<comment type="catalytic activity">
    <reaction evidence="7">
        <text>ATP + H2O = ADP + phosphate + H(+)</text>
        <dbReference type="Rhea" id="RHEA:13065"/>
        <dbReference type="ChEBI" id="CHEBI:15377"/>
        <dbReference type="ChEBI" id="CHEBI:15378"/>
        <dbReference type="ChEBI" id="CHEBI:30616"/>
        <dbReference type="ChEBI" id="CHEBI:43474"/>
        <dbReference type="ChEBI" id="CHEBI:456216"/>
        <dbReference type="EC" id="3.6.4.13"/>
    </reaction>
</comment>
<gene>
    <name evidence="10" type="ORF">BLNAU_6459</name>
</gene>
<dbReference type="PROSITE" id="PS00039">
    <property type="entry name" value="DEAD_ATP_HELICASE"/>
    <property type="match status" value="1"/>
</dbReference>
<dbReference type="SUPFAM" id="SSF52540">
    <property type="entry name" value="P-loop containing nucleoside triphosphate hydrolases"/>
    <property type="match status" value="1"/>
</dbReference>
<evidence type="ECO:0000256" key="4">
    <source>
        <dbReference type="ARBA" id="ARBA00022840"/>
    </source>
</evidence>
<dbReference type="GO" id="GO:0016787">
    <property type="term" value="F:hydrolase activity"/>
    <property type="evidence" value="ECO:0007669"/>
    <property type="project" value="UniProtKB-KW"/>
</dbReference>
<dbReference type="Gene3D" id="3.40.50.300">
    <property type="entry name" value="P-loop containing nucleotide triphosphate hydrolases"/>
    <property type="match status" value="2"/>
</dbReference>
<dbReference type="PANTHER" id="PTHR24031">
    <property type="entry name" value="RNA HELICASE"/>
    <property type="match status" value="1"/>
</dbReference>
<feature type="domain" description="Helicase ATP-binding" evidence="8">
    <location>
        <begin position="12"/>
        <end position="310"/>
    </location>
</feature>
<comment type="domain">
    <text evidence="7">The Q motif is unique to and characteristic of the DEAD box family of RNA helicases and controls ATP binding and hydrolysis.</text>
</comment>
<comment type="function">
    <text evidence="7">RNA helicase.</text>
</comment>
<comment type="caution">
    <text evidence="10">The sequence shown here is derived from an EMBL/GenBank/DDBJ whole genome shotgun (WGS) entry which is preliminary data.</text>
</comment>
<dbReference type="PROSITE" id="PS51194">
    <property type="entry name" value="HELICASE_CTER"/>
    <property type="match status" value="1"/>
</dbReference>
<accession>A0ABQ9Y4L7</accession>
<name>A0ABQ9Y4L7_9EUKA</name>
<evidence type="ECO:0000256" key="3">
    <source>
        <dbReference type="ARBA" id="ARBA00022806"/>
    </source>
</evidence>
<evidence type="ECO:0000256" key="5">
    <source>
        <dbReference type="ARBA" id="ARBA00022884"/>
    </source>
</evidence>
<evidence type="ECO:0000256" key="6">
    <source>
        <dbReference type="RuleBase" id="RU000492"/>
    </source>
</evidence>
<keyword evidence="1 6" id="KW-0547">Nucleotide-binding</keyword>
<reference evidence="10 11" key="1">
    <citation type="journal article" date="2022" name="bioRxiv">
        <title>Genomics of Preaxostyla Flagellates Illuminates Evolutionary Transitions and the Path Towards Mitochondrial Loss.</title>
        <authorList>
            <person name="Novak L.V.F."/>
            <person name="Treitli S.C."/>
            <person name="Pyrih J."/>
            <person name="Halakuc P."/>
            <person name="Pipaliya S.V."/>
            <person name="Vacek V."/>
            <person name="Brzon O."/>
            <person name="Soukal P."/>
            <person name="Eme L."/>
            <person name="Dacks J.B."/>
            <person name="Karnkowska A."/>
            <person name="Elias M."/>
            <person name="Hampl V."/>
        </authorList>
    </citation>
    <scope>NUCLEOTIDE SEQUENCE [LARGE SCALE GENOMIC DNA]</scope>
    <source>
        <strain evidence="10">NAU3</strain>
        <tissue evidence="10">Gut</tissue>
    </source>
</reference>
<feature type="domain" description="Helicase C-terminal" evidence="9">
    <location>
        <begin position="400"/>
        <end position="574"/>
    </location>
</feature>
<evidence type="ECO:0000256" key="7">
    <source>
        <dbReference type="RuleBase" id="RU365068"/>
    </source>
</evidence>
<evidence type="ECO:0000259" key="9">
    <source>
        <dbReference type="PROSITE" id="PS51194"/>
    </source>
</evidence>
<keyword evidence="11" id="KW-1185">Reference proteome</keyword>
<dbReference type="InterPro" id="IPR014001">
    <property type="entry name" value="Helicase_ATP-bd"/>
</dbReference>
<dbReference type="EMBL" id="JARBJD010000036">
    <property type="protein sequence ID" value="KAK2958690.1"/>
    <property type="molecule type" value="Genomic_DNA"/>
</dbReference>
<evidence type="ECO:0000313" key="10">
    <source>
        <dbReference type="EMBL" id="KAK2958690.1"/>
    </source>
</evidence>
<dbReference type="Proteomes" id="UP001281761">
    <property type="component" value="Unassembled WGS sequence"/>
</dbReference>
<dbReference type="InterPro" id="IPR001650">
    <property type="entry name" value="Helicase_C-like"/>
</dbReference>
<evidence type="ECO:0000256" key="2">
    <source>
        <dbReference type="ARBA" id="ARBA00022801"/>
    </source>
</evidence>
<dbReference type="SMART" id="SM00487">
    <property type="entry name" value="DEXDc"/>
    <property type="match status" value="1"/>
</dbReference>
<keyword evidence="5 7" id="KW-0694">RNA-binding</keyword>
<dbReference type="Pfam" id="PF00270">
    <property type="entry name" value="DEAD"/>
    <property type="match status" value="1"/>
</dbReference>
<protein>
    <recommendedName>
        <fullName evidence="7">ATP-dependent RNA helicase</fullName>
        <ecNumber evidence="7">3.6.4.13</ecNumber>
    </recommendedName>
</protein>
<dbReference type="Pfam" id="PF00271">
    <property type="entry name" value="Helicase_C"/>
    <property type="match status" value="1"/>
</dbReference>
<dbReference type="GO" id="GO:0003724">
    <property type="term" value="F:RNA helicase activity"/>
    <property type="evidence" value="ECO:0007669"/>
    <property type="project" value="UniProtKB-EC"/>
</dbReference>
<dbReference type="InterPro" id="IPR027417">
    <property type="entry name" value="P-loop_NTPase"/>
</dbReference>
<dbReference type="EC" id="3.6.4.13" evidence="7"/>
<dbReference type="SMART" id="SM00490">
    <property type="entry name" value="HELICc"/>
    <property type="match status" value="1"/>
</dbReference>
<dbReference type="CDD" id="cd18787">
    <property type="entry name" value="SF2_C_DEAD"/>
    <property type="match status" value="1"/>
</dbReference>
<evidence type="ECO:0000313" key="11">
    <source>
        <dbReference type="Proteomes" id="UP001281761"/>
    </source>
</evidence>
<dbReference type="InterPro" id="IPR011545">
    <property type="entry name" value="DEAD/DEAH_box_helicase_dom"/>
</dbReference>
<dbReference type="InterPro" id="IPR000629">
    <property type="entry name" value="RNA-helicase_DEAD-box_CS"/>
</dbReference>
<keyword evidence="4 6" id="KW-0067">ATP-binding</keyword>
<keyword evidence="3 6" id="KW-0347">Helicase</keyword>
<proteinExistence type="inferred from homology"/>
<sequence length="617" mass="68870">MQQQVISTIFSSHSYGLWGDVCVCSPTGSGKTLSFVIPIVEKLSKTPSHSLRAIVLLPTRELANQIYSVFKPFCDQLHLNLLLATGQTPFTQEHISIIGQPSQFAPDGIQIFCTDILVCTPGRLVDHLRHPEEVDCSNLKYLVIDEADRLMDQEYHGWIEILLSKLDSSQVVQRPSDEQRAEIISDSQKAPSLKSSHIHQNDEEELFLNTLPYPISQGTSKVTENVAVAPPPSPAHNPVVPQTALDSIVSLPSGVSPAYPLWYYPDLSDVPKSTSRSFFKKPYTTLLFSATLTQNPSHFAALRLTTPILIHNTSQTSSSRPQNTLSTQARFSIPPSIRDFIADTPTQNRLLCLIDVLWRWMSGQMRKQIWENDVAREAKRIKHMKKLKAIGRLSPLDIATLENDIAALAQNRNSPPSSLAVSQVLIFADDKEEVHRLSRFLELWGVLESASEDDSSLPPIPLKCTEFSSQLSQPQREHAMTIIRSQQTNIIVASDAMGRGLDVSSIGLVVSYHPPKFVSSYVHRIGRTGRANERGDAVTLVSHDENKAAFKAMAMKEVTRQPGQAIVELPLSQNWTKAQREKYERVKKLLEDVLMKESAGELAHFVPVSTFHLKKNE</sequence>